<keyword evidence="2" id="KW-1185">Reference proteome</keyword>
<accession>A0A4R4QEM5</accession>
<sequence>MGDTTASERQRVRVWFGEFPIVDQTTTAKAATAFAQGMGRRFAGLRVTIEDADHHRPGVAL</sequence>
<proteinExistence type="predicted"/>
<protein>
    <submittedName>
        <fullName evidence="1">Uncharacterized protein</fullName>
    </submittedName>
</protein>
<evidence type="ECO:0000313" key="1">
    <source>
        <dbReference type="EMBL" id="TDC34036.1"/>
    </source>
</evidence>
<dbReference type="Proteomes" id="UP000295075">
    <property type="component" value="Unassembled WGS sequence"/>
</dbReference>
<name>A0A4R4QEM5_9ACTN</name>
<organism evidence="1 2">
    <name type="scientific">Kribbella albertanoniae</name>
    <dbReference type="NCBI Taxonomy" id="1266829"/>
    <lineage>
        <taxon>Bacteria</taxon>
        <taxon>Bacillati</taxon>
        <taxon>Actinomycetota</taxon>
        <taxon>Actinomycetes</taxon>
        <taxon>Propionibacteriales</taxon>
        <taxon>Kribbellaceae</taxon>
        <taxon>Kribbella</taxon>
    </lineage>
</organism>
<dbReference type="EMBL" id="SMKA01000010">
    <property type="protein sequence ID" value="TDC34036.1"/>
    <property type="molecule type" value="Genomic_DNA"/>
</dbReference>
<dbReference type="RefSeq" id="WP_132402464.1">
    <property type="nucleotide sequence ID" value="NZ_SMKA01000010.1"/>
</dbReference>
<reference evidence="1 2" key="1">
    <citation type="submission" date="2019-03" db="EMBL/GenBank/DDBJ databases">
        <title>Draft genome sequences of novel Actinobacteria.</title>
        <authorList>
            <person name="Sahin N."/>
            <person name="Ay H."/>
            <person name="Saygin H."/>
        </authorList>
    </citation>
    <scope>NUCLEOTIDE SEQUENCE [LARGE SCALE GENOMIC DNA]</scope>
    <source>
        <strain evidence="1 2">JCM 30547</strain>
    </source>
</reference>
<evidence type="ECO:0000313" key="2">
    <source>
        <dbReference type="Proteomes" id="UP000295075"/>
    </source>
</evidence>
<gene>
    <name evidence="1" type="ORF">E1261_04845</name>
</gene>
<comment type="caution">
    <text evidence="1">The sequence shown here is derived from an EMBL/GenBank/DDBJ whole genome shotgun (WGS) entry which is preliminary data.</text>
</comment>
<dbReference type="AlphaFoldDB" id="A0A4R4QEM5"/>